<reference evidence="3 4" key="1">
    <citation type="submission" date="2020-07" db="EMBL/GenBank/DDBJ databases">
        <title>Transfer of Campylobacter canadensis to the novel genus Avispirillum gen. nov., that also includes two novel species recovered from migratory waterfowl: Avispirillum anseris sp. nov. and Avispirillum brantae sp. nov.</title>
        <authorList>
            <person name="Miller W.G."/>
            <person name="Chapman M.H."/>
            <person name="Yee E."/>
            <person name="Inglis G.D."/>
        </authorList>
    </citation>
    <scope>NUCLEOTIDE SEQUENCE [LARGE SCALE GENOMIC DNA]</scope>
    <source>
        <strain evidence="3 4">L283</strain>
    </source>
</reference>
<name>A0ABS7WSK7_9BACT</name>
<dbReference type="EMBL" id="JACGBB010000014">
    <property type="protein sequence ID" value="MBZ7987749.1"/>
    <property type="molecule type" value="Genomic_DNA"/>
</dbReference>
<feature type="transmembrane region" description="Helical" evidence="2">
    <location>
        <begin position="443"/>
        <end position="461"/>
    </location>
</feature>
<keyword evidence="2" id="KW-0472">Membrane</keyword>
<accession>A0ABS7WSK7</accession>
<keyword evidence="2" id="KW-1133">Transmembrane helix</keyword>
<dbReference type="Proteomes" id="UP000786183">
    <property type="component" value="Unassembled WGS sequence"/>
</dbReference>
<keyword evidence="4" id="KW-1185">Reference proteome</keyword>
<evidence type="ECO:0000313" key="4">
    <source>
        <dbReference type="Proteomes" id="UP000786183"/>
    </source>
</evidence>
<feature type="transmembrane region" description="Helical" evidence="2">
    <location>
        <begin position="372"/>
        <end position="392"/>
    </location>
</feature>
<gene>
    <name evidence="3" type="ORF">AVCANL283_06495</name>
</gene>
<protein>
    <recommendedName>
        <fullName evidence="5">Pentapeptide repeat-containing protein</fullName>
    </recommendedName>
</protein>
<evidence type="ECO:0008006" key="5">
    <source>
        <dbReference type="Google" id="ProtNLM"/>
    </source>
</evidence>
<comment type="caution">
    <text evidence="3">The sequence shown here is derived from an EMBL/GenBank/DDBJ whole genome shotgun (WGS) entry which is preliminary data.</text>
</comment>
<organism evidence="3 4">
    <name type="scientific">Campylobacter canadensis</name>
    <dbReference type="NCBI Taxonomy" id="449520"/>
    <lineage>
        <taxon>Bacteria</taxon>
        <taxon>Pseudomonadati</taxon>
        <taxon>Campylobacterota</taxon>
        <taxon>Epsilonproteobacteria</taxon>
        <taxon>Campylobacterales</taxon>
        <taxon>Campylobacteraceae</taxon>
        <taxon>Campylobacter</taxon>
    </lineage>
</organism>
<feature type="transmembrane region" description="Helical" evidence="2">
    <location>
        <begin position="596"/>
        <end position="614"/>
    </location>
</feature>
<evidence type="ECO:0000256" key="2">
    <source>
        <dbReference type="SAM" id="Phobius"/>
    </source>
</evidence>
<feature type="transmembrane region" description="Helical" evidence="2">
    <location>
        <begin position="336"/>
        <end position="360"/>
    </location>
</feature>
<feature type="region of interest" description="Disordered" evidence="1">
    <location>
        <begin position="501"/>
        <end position="527"/>
    </location>
</feature>
<feature type="transmembrane region" description="Helical" evidence="2">
    <location>
        <begin position="404"/>
        <end position="437"/>
    </location>
</feature>
<dbReference type="RefSeq" id="WP_224325424.1">
    <property type="nucleotide sequence ID" value="NZ_JACGBB010000014.1"/>
</dbReference>
<keyword evidence="2" id="KW-0812">Transmembrane</keyword>
<evidence type="ECO:0000256" key="1">
    <source>
        <dbReference type="SAM" id="MobiDB-lite"/>
    </source>
</evidence>
<proteinExistence type="predicted"/>
<evidence type="ECO:0000313" key="3">
    <source>
        <dbReference type="EMBL" id="MBZ7987749.1"/>
    </source>
</evidence>
<feature type="compositionally biased region" description="Basic and acidic residues" evidence="1">
    <location>
        <begin position="501"/>
        <end position="519"/>
    </location>
</feature>
<sequence length="623" mass="72904">MVKEIIDKVDYVFNQNKQNMKKENTIEYICSDAILILHGIEAKTISFEDIKNVISNNLISFSTLALYNIGLNVDIDLVSLMDIKNIYCKDCNFTKTTDITISSQLERIIIQNSKFQKLKIKDDKENKKSINLYIHNTTCDDFYLNKCLVNEFSLSEFEVTNKAKISSYFSGKISLNDTTFHKYISFEGSSFDEVFETTDLYFDDHKKVVFEFEKITSFSKEDINNYINNYGKTDEEKLNLASKLQNTFRKFKDIALAHNNKIYAKECEKLELFVYEIYLKIESDIRFKKLEKAKKNNEKLSIRETLSLKAWRATLEQLMLKFYEITSEHHTNFARIVNFTLAIIFSLYLELSIVGLFSFFDIGYFNHILDDFYRVCSLIMFFVVLILFALSANRIKNIVGRLMCIVSMILIFAFLVFPNYLVVSYFVILVVVLYIFYTRSSDIYHFISLIAVICFICFPIFSKNITTPPSIYYLDNTLSKYAQEDIREALKIASVENQEKLQKTKKDSESKQEPKEESKPSQNEVSSNISINQAQEPYDLFFGTNIVNLSAKNAQNIQDIKQFIKDNKFLMYYTSIKSSDEIYNDIIKAIWIDLQLDTICFIFFMVMILCIYSMQKTFRKNTI</sequence>